<dbReference type="AlphaFoldDB" id="A0A4Q2JSC4"/>
<dbReference type="FunFam" id="3.20.20.80:FF:000004">
    <property type="entry name" value="Beta-glucosidase 6-phospho-beta-glucosidase"/>
    <property type="match status" value="1"/>
</dbReference>
<name>A0A4Q2JSC4_9MICO</name>
<feature type="binding site" evidence="10">
    <location>
        <position position="421"/>
    </location>
    <ligand>
        <name>substrate</name>
    </ligand>
</feature>
<dbReference type="EC" id="3.2.1.21" evidence="3 12"/>
<protein>
    <recommendedName>
        <fullName evidence="3 12">Beta-glucosidase</fullName>
        <ecNumber evidence="3 12">3.2.1.21</ecNumber>
    </recommendedName>
</protein>
<organism evidence="13 14">
    <name type="scientific">Agromyces fucosus</name>
    <dbReference type="NCBI Taxonomy" id="41985"/>
    <lineage>
        <taxon>Bacteria</taxon>
        <taxon>Bacillati</taxon>
        <taxon>Actinomycetota</taxon>
        <taxon>Actinomycetes</taxon>
        <taxon>Micrococcales</taxon>
        <taxon>Microbacteriaceae</taxon>
        <taxon>Agromyces</taxon>
    </lineage>
</organism>
<keyword evidence="5" id="KW-0136">Cellulose degradation</keyword>
<dbReference type="InterPro" id="IPR001360">
    <property type="entry name" value="Glyco_hydro_1"/>
</dbReference>
<evidence type="ECO:0000256" key="3">
    <source>
        <dbReference type="ARBA" id="ARBA00012744"/>
    </source>
</evidence>
<dbReference type="EMBL" id="SDPO01000002">
    <property type="protein sequence ID" value="RXZ48978.1"/>
    <property type="molecule type" value="Genomic_DNA"/>
</dbReference>
<evidence type="ECO:0000256" key="5">
    <source>
        <dbReference type="ARBA" id="ARBA00023001"/>
    </source>
</evidence>
<dbReference type="Gene3D" id="3.20.20.80">
    <property type="entry name" value="Glycosidases"/>
    <property type="match status" value="1"/>
</dbReference>
<keyword evidence="14" id="KW-1185">Reference proteome</keyword>
<evidence type="ECO:0000256" key="11">
    <source>
        <dbReference type="PROSITE-ProRule" id="PRU10055"/>
    </source>
</evidence>
<dbReference type="InterPro" id="IPR017853">
    <property type="entry name" value="GH"/>
</dbReference>
<dbReference type="GO" id="GO:0008422">
    <property type="term" value="F:beta-glucosidase activity"/>
    <property type="evidence" value="ECO:0007669"/>
    <property type="project" value="UniProtKB-EC"/>
</dbReference>
<dbReference type="GO" id="GO:0005829">
    <property type="term" value="C:cytosol"/>
    <property type="evidence" value="ECO:0007669"/>
    <property type="project" value="TreeGrafter"/>
</dbReference>
<feature type="active site" description="Proton donor" evidence="9">
    <location>
        <position position="176"/>
    </location>
</feature>
<feature type="binding site" evidence="10">
    <location>
        <begin position="428"/>
        <end position="429"/>
    </location>
    <ligand>
        <name>substrate</name>
    </ligand>
</feature>
<proteinExistence type="inferred from homology"/>
<feature type="binding site" evidence="10">
    <location>
        <position position="175"/>
    </location>
    <ligand>
        <name>substrate</name>
    </ligand>
</feature>
<comment type="caution">
    <text evidence="13">The sequence shown here is derived from an EMBL/GenBank/DDBJ whole genome shotgun (WGS) entry which is preliminary data.</text>
</comment>
<dbReference type="SUPFAM" id="SSF51445">
    <property type="entry name" value="(Trans)glycosidases"/>
    <property type="match status" value="1"/>
</dbReference>
<dbReference type="PANTHER" id="PTHR10353">
    <property type="entry name" value="GLYCOSYL HYDROLASE"/>
    <property type="match status" value="1"/>
</dbReference>
<evidence type="ECO:0000256" key="8">
    <source>
        <dbReference type="ARBA" id="ARBA00023326"/>
    </source>
</evidence>
<keyword evidence="8" id="KW-0624">Polysaccharide degradation</keyword>
<keyword evidence="4 12" id="KW-0378">Hydrolase</keyword>
<dbReference type="OrthoDB" id="9765195at2"/>
<evidence type="ECO:0000313" key="14">
    <source>
        <dbReference type="Proteomes" id="UP000292935"/>
    </source>
</evidence>
<evidence type="ECO:0000256" key="1">
    <source>
        <dbReference type="ARBA" id="ARBA00000448"/>
    </source>
</evidence>
<dbReference type="Pfam" id="PF00232">
    <property type="entry name" value="Glyco_hydro_1"/>
    <property type="match status" value="1"/>
</dbReference>
<dbReference type="NCBIfam" id="TIGR03356">
    <property type="entry name" value="BGL"/>
    <property type="match status" value="1"/>
</dbReference>
<dbReference type="RefSeq" id="WP_129231219.1">
    <property type="nucleotide sequence ID" value="NZ_SDPO01000002.1"/>
</dbReference>
<feature type="binding site" evidence="10">
    <location>
        <position position="302"/>
    </location>
    <ligand>
        <name>substrate</name>
    </ligand>
</feature>
<dbReference type="Proteomes" id="UP000292935">
    <property type="component" value="Unassembled WGS sequence"/>
</dbReference>
<evidence type="ECO:0000256" key="6">
    <source>
        <dbReference type="ARBA" id="ARBA00023277"/>
    </source>
</evidence>
<reference evidence="13 14" key="1">
    <citation type="submission" date="2019-01" db="EMBL/GenBank/DDBJ databases">
        <authorList>
            <person name="Li J."/>
        </authorList>
    </citation>
    <scope>NUCLEOTIDE SEQUENCE [LARGE SCALE GENOMIC DNA]</scope>
    <source>
        <strain evidence="13 14">CCUG 35506</strain>
    </source>
</reference>
<accession>A0A4Q2JSC4</accession>
<dbReference type="InterPro" id="IPR018120">
    <property type="entry name" value="Glyco_hydro_1_AS"/>
</dbReference>
<evidence type="ECO:0000256" key="10">
    <source>
        <dbReference type="PIRSR" id="PIRSR617736-2"/>
    </source>
</evidence>
<comment type="catalytic activity">
    <reaction evidence="1 12">
        <text>Hydrolysis of terminal, non-reducing beta-D-glucosyl residues with release of beta-D-glucose.</text>
        <dbReference type="EC" id="3.2.1.21"/>
    </reaction>
</comment>
<feature type="active site" description="Nucleophile" evidence="9 11">
    <location>
        <position position="367"/>
    </location>
</feature>
<gene>
    <name evidence="13" type="ORF">ESP57_08420</name>
</gene>
<dbReference type="PRINTS" id="PR00131">
    <property type="entry name" value="GLHYDRLASE1"/>
</dbReference>
<evidence type="ECO:0000256" key="9">
    <source>
        <dbReference type="PIRSR" id="PIRSR617736-1"/>
    </source>
</evidence>
<dbReference type="PANTHER" id="PTHR10353:SF36">
    <property type="entry name" value="LP05116P"/>
    <property type="match status" value="1"/>
</dbReference>
<feature type="binding site" evidence="10">
    <location>
        <position position="30"/>
    </location>
    <ligand>
        <name>substrate</name>
    </ligand>
</feature>
<evidence type="ECO:0000256" key="12">
    <source>
        <dbReference type="RuleBase" id="RU361175"/>
    </source>
</evidence>
<keyword evidence="7 12" id="KW-0326">Glycosidase</keyword>
<dbReference type="PROSITE" id="PS00572">
    <property type="entry name" value="GLYCOSYL_HYDROL_F1_1"/>
    <property type="match status" value="1"/>
</dbReference>
<sequence>MADAATPDRPGEALTFPQGFRWGAATAAFQIEGSTREGGRGESIWDVFTRTPGLVIDGSNAELAADSYRRYRDDVALLAGLDADDYRFSISWPRVQPGGTGPANEAGLAYYDRLVDELLAAGIAPVPTLYHWDLPQELEAAGGWLNRDTAYRLAEYAGLVVDRLGDRVQRWITLNEPAMTTLQGYALGSQAPGHALMMGSLPTAHHQLLAHGLAVAAIRERGDAEVGITNNHTLMVPATDAPADLFAAGAFDLIYNRIFADPVLTGAYPDLSGFGLEAIPGLEDGDLELIGAPLDFYGINFYNPTRVAAPAEGSEFAAAGLPFEPVEFEDVATTGFDWPIMPETFTELLVSFARDYGERLPPVVITENGASFPDEVVEEAVDGGVRCTVHDERRIGYLDEHIAAVRRAIDEGVDVQGYYLWSLTDNFEWAEGYTQRFGLVHVDFETGERTPKDSYAWYRDRIASSRG</sequence>
<evidence type="ECO:0000256" key="2">
    <source>
        <dbReference type="ARBA" id="ARBA00010838"/>
    </source>
</evidence>
<evidence type="ECO:0000256" key="4">
    <source>
        <dbReference type="ARBA" id="ARBA00022801"/>
    </source>
</evidence>
<comment type="similarity">
    <text evidence="2 12">Belongs to the glycosyl hydrolase 1 family.</text>
</comment>
<evidence type="ECO:0000256" key="7">
    <source>
        <dbReference type="ARBA" id="ARBA00023295"/>
    </source>
</evidence>
<dbReference type="InterPro" id="IPR033132">
    <property type="entry name" value="GH_1_N_CS"/>
</dbReference>
<evidence type="ECO:0000313" key="13">
    <source>
        <dbReference type="EMBL" id="RXZ48978.1"/>
    </source>
</evidence>
<keyword evidence="6" id="KW-0119">Carbohydrate metabolism</keyword>
<feature type="binding site" evidence="10">
    <location>
        <position position="131"/>
    </location>
    <ligand>
        <name>substrate</name>
    </ligand>
</feature>
<dbReference type="GO" id="GO:0030245">
    <property type="term" value="P:cellulose catabolic process"/>
    <property type="evidence" value="ECO:0007669"/>
    <property type="project" value="UniProtKB-KW"/>
</dbReference>
<dbReference type="InterPro" id="IPR017736">
    <property type="entry name" value="Glyco_hydro_1_beta-glucosidase"/>
</dbReference>
<dbReference type="PROSITE" id="PS00653">
    <property type="entry name" value="GLYCOSYL_HYDROL_F1_2"/>
    <property type="match status" value="1"/>
</dbReference>